<keyword evidence="3" id="KW-1185">Reference proteome</keyword>
<evidence type="ECO:0000256" key="1">
    <source>
        <dbReference type="SAM" id="MobiDB-lite"/>
    </source>
</evidence>
<protein>
    <submittedName>
        <fullName evidence="2">Uncharacterized protein</fullName>
    </submittedName>
</protein>
<evidence type="ECO:0000313" key="2">
    <source>
        <dbReference type="EMBL" id="KRX07432.1"/>
    </source>
</evidence>
<feature type="compositionally biased region" description="Basic and acidic residues" evidence="1">
    <location>
        <begin position="1"/>
        <end position="10"/>
    </location>
</feature>
<reference evidence="2 3" key="1">
    <citation type="journal article" date="2015" name="Sci. Rep.">
        <title>Genome of the facultative scuticociliatosis pathogen Pseudocohnilembus persalinus provides insight into its virulence through horizontal gene transfer.</title>
        <authorList>
            <person name="Xiong J."/>
            <person name="Wang G."/>
            <person name="Cheng J."/>
            <person name="Tian M."/>
            <person name="Pan X."/>
            <person name="Warren A."/>
            <person name="Jiang C."/>
            <person name="Yuan D."/>
            <person name="Miao W."/>
        </authorList>
    </citation>
    <scope>NUCLEOTIDE SEQUENCE [LARGE SCALE GENOMIC DNA]</scope>
    <source>
        <strain evidence="2">36N120E</strain>
    </source>
</reference>
<dbReference type="EMBL" id="LDAU01000083">
    <property type="protein sequence ID" value="KRX07432.1"/>
    <property type="molecule type" value="Genomic_DNA"/>
</dbReference>
<feature type="region of interest" description="Disordered" evidence="1">
    <location>
        <begin position="1"/>
        <end position="89"/>
    </location>
</feature>
<dbReference type="Proteomes" id="UP000054937">
    <property type="component" value="Unassembled WGS sequence"/>
</dbReference>
<gene>
    <name evidence="2" type="ORF">PPERSA_03265</name>
</gene>
<feature type="compositionally biased region" description="Polar residues" evidence="1">
    <location>
        <begin position="11"/>
        <end position="42"/>
    </location>
</feature>
<accession>A0A0V0QZW0</accession>
<feature type="compositionally biased region" description="Low complexity" evidence="1">
    <location>
        <begin position="52"/>
        <end position="67"/>
    </location>
</feature>
<dbReference type="AlphaFoldDB" id="A0A0V0QZW0"/>
<dbReference type="InParanoid" id="A0A0V0QZW0"/>
<proteinExistence type="predicted"/>
<organism evidence="2 3">
    <name type="scientific">Pseudocohnilembus persalinus</name>
    <name type="common">Ciliate</name>
    <dbReference type="NCBI Taxonomy" id="266149"/>
    <lineage>
        <taxon>Eukaryota</taxon>
        <taxon>Sar</taxon>
        <taxon>Alveolata</taxon>
        <taxon>Ciliophora</taxon>
        <taxon>Intramacronucleata</taxon>
        <taxon>Oligohymenophorea</taxon>
        <taxon>Scuticociliatia</taxon>
        <taxon>Philasterida</taxon>
        <taxon>Pseudocohnilembidae</taxon>
        <taxon>Pseudocohnilembus</taxon>
    </lineage>
</organism>
<evidence type="ECO:0000313" key="3">
    <source>
        <dbReference type="Proteomes" id="UP000054937"/>
    </source>
</evidence>
<comment type="caution">
    <text evidence="2">The sequence shown here is derived from an EMBL/GenBank/DDBJ whole genome shotgun (WGS) entry which is preliminary data.</text>
</comment>
<name>A0A0V0QZW0_PSEPJ</name>
<sequence>MEKIKLKKLDNNQNFQESNGSISDFTKQNFLNSKNESQQLQNPKHLLNYKSGNQNQQQQNQNQGQNNRVLKQTVNMPLLKQKKQKPFQKEENLLQEKNQSQLEEVKLAKLVAGKKVQKTSLPIQNFDVPDFQLSMNFNSNYRPYSEDNVSNKKMMEKLREQAEIQESSNE</sequence>